<keyword evidence="1 4" id="KW-0378">Hydrolase</keyword>
<reference evidence="6" key="1">
    <citation type="submission" date="2022-11" db="EMBL/GenBank/DDBJ databases">
        <authorList>
            <person name="Somphong A."/>
            <person name="Phongsopitanun W."/>
        </authorList>
    </citation>
    <scope>NUCLEOTIDE SEQUENCE</scope>
    <source>
        <strain evidence="6">Pm04-4</strain>
    </source>
</reference>
<keyword evidence="4" id="KW-0145">Chemotaxis</keyword>
<feature type="domain" description="CheB-type methylesterase" evidence="5">
    <location>
        <begin position="30"/>
        <end position="215"/>
    </location>
</feature>
<dbReference type="PANTHER" id="PTHR42872:SF6">
    <property type="entry name" value="PROTEIN-GLUTAMATE METHYLESTERASE_PROTEIN-GLUTAMINE GLUTAMINASE"/>
    <property type="match status" value="1"/>
</dbReference>
<dbReference type="SUPFAM" id="SSF52738">
    <property type="entry name" value="Methylesterase CheB, C-terminal domain"/>
    <property type="match status" value="1"/>
</dbReference>
<comment type="caution">
    <text evidence="6">The sequence shown here is derived from an EMBL/GenBank/DDBJ whole genome shotgun (WGS) entry which is preliminary data.</text>
</comment>
<dbReference type="Pfam" id="PF01339">
    <property type="entry name" value="CheB_methylest"/>
    <property type="match status" value="1"/>
</dbReference>
<organism evidence="6 7">
    <name type="scientific">Paractinoplanes pyxinae</name>
    <dbReference type="NCBI Taxonomy" id="2997416"/>
    <lineage>
        <taxon>Bacteria</taxon>
        <taxon>Bacillati</taxon>
        <taxon>Actinomycetota</taxon>
        <taxon>Actinomycetes</taxon>
        <taxon>Micromonosporales</taxon>
        <taxon>Micromonosporaceae</taxon>
        <taxon>Paractinoplanes</taxon>
    </lineage>
</organism>
<evidence type="ECO:0000313" key="7">
    <source>
        <dbReference type="Proteomes" id="UP001151002"/>
    </source>
</evidence>
<dbReference type="CDD" id="cd16433">
    <property type="entry name" value="CheB"/>
    <property type="match status" value="1"/>
</dbReference>
<feature type="active site" evidence="4">
    <location>
        <position position="39"/>
    </location>
</feature>
<evidence type="ECO:0000259" key="5">
    <source>
        <dbReference type="PROSITE" id="PS50122"/>
    </source>
</evidence>
<feature type="active site" evidence="4">
    <location>
        <position position="159"/>
    </location>
</feature>
<dbReference type="EC" id="3.1.1.61" evidence="2"/>
<dbReference type="Proteomes" id="UP001151002">
    <property type="component" value="Unassembled WGS sequence"/>
</dbReference>
<evidence type="ECO:0000256" key="4">
    <source>
        <dbReference type="PROSITE-ProRule" id="PRU00050"/>
    </source>
</evidence>
<proteinExistence type="predicted"/>
<dbReference type="InterPro" id="IPR000673">
    <property type="entry name" value="Sig_transdc_resp-reg_Me-estase"/>
</dbReference>
<dbReference type="Gene3D" id="3.40.50.180">
    <property type="entry name" value="Methylesterase CheB, C-terminal domain"/>
    <property type="match status" value="1"/>
</dbReference>
<evidence type="ECO:0000313" key="6">
    <source>
        <dbReference type="EMBL" id="MCY1145085.1"/>
    </source>
</evidence>
<feature type="active site" evidence="4">
    <location>
        <position position="66"/>
    </location>
</feature>
<accession>A0ABT4BEW8</accession>
<dbReference type="RefSeq" id="WP_267569673.1">
    <property type="nucleotide sequence ID" value="NZ_JAPNTZ010000023.1"/>
</dbReference>
<keyword evidence="7" id="KW-1185">Reference proteome</keyword>
<dbReference type="PROSITE" id="PS50122">
    <property type="entry name" value="CHEB"/>
    <property type="match status" value="1"/>
</dbReference>
<sequence length="215" mass="22060">MTESGVDNLSAMEPVAVRLHAPSPDSFPVPFPVIALVASAGGVEALVRVLAPLPVDLPAVVLVALHQDPNRASQLAEILRRGTRLRVDVAADQMLMEPGHVLVVPPARHLLVTSEARIGLIPTGALPPARPSADLMLSTLAVTCGTRALAVILTGMGHDGQAGVHAIAHCGGTVLAQDVASSAFSAMPAAAAMTGRVHKVLSLDAIPEAILKHVS</sequence>
<dbReference type="PANTHER" id="PTHR42872">
    <property type="entry name" value="PROTEIN-GLUTAMATE METHYLESTERASE/PROTEIN-GLUTAMINE GLUTAMINASE"/>
    <property type="match status" value="1"/>
</dbReference>
<comment type="catalytic activity">
    <reaction evidence="3">
        <text>[protein]-L-glutamate 5-O-methyl ester + H2O = L-glutamyl-[protein] + methanol + H(+)</text>
        <dbReference type="Rhea" id="RHEA:23236"/>
        <dbReference type="Rhea" id="RHEA-COMP:10208"/>
        <dbReference type="Rhea" id="RHEA-COMP:10311"/>
        <dbReference type="ChEBI" id="CHEBI:15377"/>
        <dbReference type="ChEBI" id="CHEBI:15378"/>
        <dbReference type="ChEBI" id="CHEBI:17790"/>
        <dbReference type="ChEBI" id="CHEBI:29973"/>
        <dbReference type="ChEBI" id="CHEBI:82795"/>
        <dbReference type="EC" id="3.1.1.61"/>
    </reaction>
</comment>
<protein>
    <recommendedName>
        <fullName evidence="2">protein-glutamate methylesterase</fullName>
        <ecNumber evidence="2">3.1.1.61</ecNumber>
    </recommendedName>
</protein>
<evidence type="ECO:0000256" key="2">
    <source>
        <dbReference type="ARBA" id="ARBA00039140"/>
    </source>
</evidence>
<gene>
    <name evidence="6" type="ORF">OWR29_44400</name>
</gene>
<dbReference type="InterPro" id="IPR035909">
    <property type="entry name" value="CheB_C"/>
</dbReference>
<dbReference type="EMBL" id="JAPNTZ010000023">
    <property type="protein sequence ID" value="MCY1145085.1"/>
    <property type="molecule type" value="Genomic_DNA"/>
</dbReference>
<name>A0ABT4BEW8_9ACTN</name>
<evidence type="ECO:0000256" key="3">
    <source>
        <dbReference type="ARBA" id="ARBA00048267"/>
    </source>
</evidence>
<evidence type="ECO:0000256" key="1">
    <source>
        <dbReference type="ARBA" id="ARBA00022801"/>
    </source>
</evidence>